<keyword evidence="4" id="KW-0804">Transcription</keyword>
<dbReference type="InterPro" id="IPR033897">
    <property type="entry name" value="SRF-like_MADS-box"/>
</dbReference>
<evidence type="ECO:0000256" key="4">
    <source>
        <dbReference type="ARBA" id="ARBA00023163"/>
    </source>
</evidence>
<keyword evidence="9" id="KW-1185">Reference proteome</keyword>
<dbReference type="InterPro" id="IPR036879">
    <property type="entry name" value="TF_MADSbox_sf"/>
</dbReference>
<sequence>MPRNKVKLALIENESDRKVSYKKREKGFLKKAHELSTLCDVEIAAVIDSPYNNEPTVFPNYDSAINTFVKFKELPTLEKSKNMVTREEFTKKRIEKMEEKLLKVRKQNRLKEITNEMYEVTRGKDISPNIDPYDFNDLSYMIKKNLLQIREAMNGEEGCTSNVPQPIVEPIIIGGTNSEGSRATLLATAGSLLPMIPLESPSMVPSGTNFEKTRPPLFVPNVAPPTVPLSASPKVTQQMVHLANPSRTPIQMVPLLDTSQVNPSPLFSSQIFPPMVPHLFSTIPQQMAIRRTPGMALSMPSTTMSSLMPSPMIAPPVCSPLTSHMDPSTDLPPMSASMLINNHQNYTSNRPQSPPLSELLNWNNDDVVTLLEDPSLHKINVQDPNRTNNT</sequence>
<protein>
    <recommendedName>
        <fullName evidence="7">MADS-box domain-containing protein</fullName>
    </recommendedName>
</protein>
<evidence type="ECO:0000259" key="7">
    <source>
        <dbReference type="PROSITE" id="PS50066"/>
    </source>
</evidence>
<evidence type="ECO:0000256" key="5">
    <source>
        <dbReference type="ARBA" id="ARBA00023242"/>
    </source>
</evidence>
<evidence type="ECO:0000313" key="9">
    <source>
        <dbReference type="Proteomes" id="UP000824120"/>
    </source>
</evidence>
<proteinExistence type="predicted"/>
<keyword evidence="3" id="KW-0238">DNA-binding</keyword>
<evidence type="ECO:0000256" key="6">
    <source>
        <dbReference type="SAM" id="Coils"/>
    </source>
</evidence>
<dbReference type="GO" id="GO:0005634">
    <property type="term" value="C:nucleus"/>
    <property type="evidence" value="ECO:0007669"/>
    <property type="project" value="UniProtKB-SubCell"/>
</dbReference>
<keyword evidence="5" id="KW-0539">Nucleus</keyword>
<dbReference type="PROSITE" id="PS50066">
    <property type="entry name" value="MADS_BOX_2"/>
    <property type="match status" value="1"/>
</dbReference>
<dbReference type="SUPFAM" id="SSF55455">
    <property type="entry name" value="SRF-like"/>
    <property type="match status" value="1"/>
</dbReference>
<accession>A0A9J5ZD62</accession>
<dbReference type="PANTHER" id="PTHR11945">
    <property type="entry name" value="MADS BOX PROTEIN"/>
    <property type="match status" value="1"/>
</dbReference>
<evidence type="ECO:0000256" key="2">
    <source>
        <dbReference type="ARBA" id="ARBA00023015"/>
    </source>
</evidence>
<reference evidence="8 9" key="1">
    <citation type="submission" date="2020-09" db="EMBL/GenBank/DDBJ databases">
        <title>De no assembly of potato wild relative species, Solanum commersonii.</title>
        <authorList>
            <person name="Cho K."/>
        </authorList>
    </citation>
    <scope>NUCLEOTIDE SEQUENCE [LARGE SCALE GENOMIC DNA]</scope>
    <source>
        <strain evidence="8">LZ3.2</strain>
        <tissue evidence="8">Leaf</tissue>
    </source>
</reference>
<gene>
    <name evidence="8" type="ORF">H5410_021152</name>
</gene>
<dbReference type="GO" id="GO:0000978">
    <property type="term" value="F:RNA polymerase II cis-regulatory region sequence-specific DNA binding"/>
    <property type="evidence" value="ECO:0007669"/>
    <property type="project" value="TreeGrafter"/>
</dbReference>
<dbReference type="Pfam" id="PF00319">
    <property type="entry name" value="SRF-TF"/>
    <property type="match status" value="1"/>
</dbReference>
<feature type="domain" description="MADS-box" evidence="7">
    <location>
        <begin position="1"/>
        <end position="47"/>
    </location>
</feature>
<feature type="coiled-coil region" evidence="6">
    <location>
        <begin position="87"/>
        <end position="114"/>
    </location>
</feature>
<dbReference type="GO" id="GO:0000981">
    <property type="term" value="F:DNA-binding transcription factor activity, RNA polymerase II-specific"/>
    <property type="evidence" value="ECO:0007669"/>
    <property type="project" value="InterPro"/>
</dbReference>
<dbReference type="OrthoDB" id="1270874at2759"/>
<dbReference type="AlphaFoldDB" id="A0A9J5ZD62"/>
<dbReference type="Gene3D" id="3.40.1810.10">
    <property type="entry name" value="Transcription factor, MADS-box"/>
    <property type="match status" value="1"/>
</dbReference>
<dbReference type="EMBL" id="JACXVP010000004">
    <property type="protein sequence ID" value="KAG5609871.1"/>
    <property type="molecule type" value="Genomic_DNA"/>
</dbReference>
<comment type="subcellular location">
    <subcellularLocation>
        <location evidence="1">Nucleus</location>
    </subcellularLocation>
</comment>
<dbReference type="CDD" id="cd00266">
    <property type="entry name" value="MADS_SRF_like"/>
    <property type="match status" value="1"/>
</dbReference>
<evidence type="ECO:0000256" key="3">
    <source>
        <dbReference type="ARBA" id="ARBA00023125"/>
    </source>
</evidence>
<evidence type="ECO:0000256" key="1">
    <source>
        <dbReference type="ARBA" id="ARBA00004123"/>
    </source>
</evidence>
<keyword evidence="6" id="KW-0175">Coiled coil</keyword>
<name>A0A9J5ZD62_SOLCO</name>
<dbReference type="PANTHER" id="PTHR11945:SF676">
    <property type="entry name" value="MADS-BOX DOMAIN-CONTAINING PROTEIN"/>
    <property type="match status" value="1"/>
</dbReference>
<evidence type="ECO:0000313" key="8">
    <source>
        <dbReference type="EMBL" id="KAG5609871.1"/>
    </source>
</evidence>
<comment type="caution">
    <text evidence="8">The sequence shown here is derived from an EMBL/GenBank/DDBJ whole genome shotgun (WGS) entry which is preliminary data.</text>
</comment>
<dbReference type="SMART" id="SM00432">
    <property type="entry name" value="MADS"/>
    <property type="match status" value="1"/>
</dbReference>
<organism evidence="8 9">
    <name type="scientific">Solanum commersonii</name>
    <name type="common">Commerson's wild potato</name>
    <name type="synonym">Commerson's nightshade</name>
    <dbReference type="NCBI Taxonomy" id="4109"/>
    <lineage>
        <taxon>Eukaryota</taxon>
        <taxon>Viridiplantae</taxon>
        <taxon>Streptophyta</taxon>
        <taxon>Embryophyta</taxon>
        <taxon>Tracheophyta</taxon>
        <taxon>Spermatophyta</taxon>
        <taxon>Magnoliopsida</taxon>
        <taxon>eudicotyledons</taxon>
        <taxon>Gunneridae</taxon>
        <taxon>Pentapetalae</taxon>
        <taxon>asterids</taxon>
        <taxon>lamiids</taxon>
        <taxon>Solanales</taxon>
        <taxon>Solanaceae</taxon>
        <taxon>Solanoideae</taxon>
        <taxon>Solaneae</taxon>
        <taxon>Solanum</taxon>
    </lineage>
</organism>
<dbReference type="GO" id="GO:0046983">
    <property type="term" value="F:protein dimerization activity"/>
    <property type="evidence" value="ECO:0007669"/>
    <property type="project" value="InterPro"/>
</dbReference>
<dbReference type="Proteomes" id="UP000824120">
    <property type="component" value="Chromosome 4"/>
</dbReference>
<dbReference type="PRINTS" id="PR00404">
    <property type="entry name" value="MADSDOMAIN"/>
</dbReference>
<dbReference type="InterPro" id="IPR002100">
    <property type="entry name" value="TF_MADSbox"/>
</dbReference>
<keyword evidence="2" id="KW-0805">Transcription regulation</keyword>
<dbReference type="GO" id="GO:0045944">
    <property type="term" value="P:positive regulation of transcription by RNA polymerase II"/>
    <property type="evidence" value="ECO:0007669"/>
    <property type="project" value="InterPro"/>
</dbReference>